<dbReference type="SUPFAM" id="SSF51445">
    <property type="entry name" value="(Trans)glycosidases"/>
    <property type="match status" value="1"/>
</dbReference>
<organism evidence="2 3">
    <name type="scientific">Rathayibacter festucae DSM 15932</name>
    <dbReference type="NCBI Taxonomy" id="1328866"/>
    <lineage>
        <taxon>Bacteria</taxon>
        <taxon>Bacillati</taxon>
        <taxon>Actinomycetota</taxon>
        <taxon>Actinomycetes</taxon>
        <taxon>Micrococcales</taxon>
        <taxon>Microbacteriaceae</taxon>
        <taxon>Rathayibacter</taxon>
    </lineage>
</organism>
<feature type="region of interest" description="Disordered" evidence="1">
    <location>
        <begin position="427"/>
        <end position="475"/>
    </location>
</feature>
<reference evidence="2 3" key="1">
    <citation type="submission" date="2018-03" db="EMBL/GenBank/DDBJ databases">
        <title>Bacteriophage NCPPB3778 and a type I-E CRISPR drive the evolution of the US Biological Select Agent, Rathayibacter toxicus.</title>
        <authorList>
            <person name="Davis E.W.II."/>
            <person name="Tabima J.F."/>
            <person name="Weisberg A.J."/>
            <person name="Dantas Lopes L."/>
            <person name="Wiseman M.S."/>
            <person name="Wiseman M.S."/>
            <person name="Pupko T."/>
            <person name="Belcher M.S."/>
            <person name="Sechler A.J."/>
            <person name="Tancos M.A."/>
            <person name="Schroeder B.K."/>
            <person name="Murray T.D."/>
            <person name="Luster D.G."/>
            <person name="Schneider W.L."/>
            <person name="Rogers E."/>
            <person name="Andreote F.D."/>
            <person name="Grunwald N.J."/>
            <person name="Putnam M.L."/>
            <person name="Chang J.H."/>
        </authorList>
    </citation>
    <scope>NUCLEOTIDE SEQUENCE [LARGE SCALE GENOMIC DNA]</scope>
    <source>
        <strain evidence="2 3">DSM 15932</strain>
    </source>
</reference>
<evidence type="ECO:0000313" key="2">
    <source>
        <dbReference type="EMBL" id="AZZ53103.1"/>
    </source>
</evidence>
<gene>
    <name evidence="2" type="ORF">C1I64_14375</name>
</gene>
<dbReference type="AlphaFoldDB" id="A0A3Q9V006"/>
<dbReference type="Proteomes" id="UP000285317">
    <property type="component" value="Chromosome"/>
</dbReference>
<proteinExistence type="predicted"/>
<name>A0A3Q9V006_9MICO</name>
<evidence type="ECO:0008006" key="4">
    <source>
        <dbReference type="Google" id="ProtNLM"/>
    </source>
</evidence>
<evidence type="ECO:0000313" key="3">
    <source>
        <dbReference type="Proteomes" id="UP000285317"/>
    </source>
</evidence>
<accession>A0A3Q9V006</accession>
<dbReference type="KEGG" id="rfs:C1I64_14375"/>
<dbReference type="InterPro" id="IPR024778">
    <property type="entry name" value="Put_cellulase"/>
</dbReference>
<dbReference type="Pfam" id="PF12876">
    <property type="entry name" value="Cellulase-like"/>
    <property type="match status" value="1"/>
</dbReference>
<protein>
    <recommendedName>
        <fullName evidence="4">Sugar-binding cellulase-like protein</fullName>
    </recommendedName>
</protein>
<evidence type="ECO:0000256" key="1">
    <source>
        <dbReference type="SAM" id="MobiDB-lite"/>
    </source>
</evidence>
<dbReference type="EMBL" id="CP028137">
    <property type="protein sequence ID" value="AZZ53103.1"/>
    <property type="molecule type" value="Genomic_DNA"/>
</dbReference>
<sequence>MTRATRSPHPPAHLPPRLTLSLWDFSWYTRTMPGEPFHDLGRAFDEAVERGCNTVRICAAPLLLFGDHSIDTSQLRFSNMGGDVGRGTRWYDAVGGAVLDLRARLVELFRQAAAHDVVVIVSSWEYQQSPAFLSDSSWHDMLTAIPPTERHEALARAESRLIAFLEAEGLADRIAYVEVHNEVDLSRLDEVPAEGLDTFWAQKPYLTAALEILQAEHPDVLSTVCYGIPPYLDLDSVPENAQVAHVHFYVYGVLAALEEWAGVRAEPPVFPSAELKSLLREGAPEFDAVAHAVEPWRLAATGISPSMFYAYDRVDPVAWDAWLYSHYGRYEVAMREAIDVRLRAVATWARRRGVPAVVGEGWIGYTPLEAEFEDGPAGQVLAGYAVQRCIDLGYWGTLVGSNSAPQHPGWSNVELQRRLNGLVLASGETGETGETGPATLSSAPLGSAPLGSAPLGSAPLSSASGTRAESGRGSA</sequence>
<dbReference type="RefSeq" id="WP_127887659.1">
    <property type="nucleotide sequence ID" value="NZ_CP028137.1"/>
</dbReference>
<dbReference type="InterPro" id="IPR017853">
    <property type="entry name" value="GH"/>
</dbReference>
<dbReference type="Gene3D" id="3.20.20.80">
    <property type="entry name" value="Glycosidases"/>
    <property type="match status" value="1"/>
</dbReference>
<feature type="compositionally biased region" description="Low complexity" evidence="1">
    <location>
        <begin position="427"/>
        <end position="465"/>
    </location>
</feature>